<keyword evidence="4" id="KW-0547">Nucleotide-binding</keyword>
<accession>W7X668</accession>
<dbReference type="InterPro" id="IPR003439">
    <property type="entry name" value="ABC_transporter-like_ATP-bd"/>
</dbReference>
<evidence type="ECO:0000259" key="9">
    <source>
        <dbReference type="PROSITE" id="PS50893"/>
    </source>
</evidence>
<dbReference type="Pfam" id="PF19055">
    <property type="entry name" value="ABC2_membrane_7"/>
    <property type="match status" value="1"/>
</dbReference>
<dbReference type="InterPro" id="IPR003593">
    <property type="entry name" value="AAA+_ATPase"/>
</dbReference>
<feature type="domain" description="ABC transporter" evidence="9">
    <location>
        <begin position="21"/>
        <end position="266"/>
    </location>
</feature>
<dbReference type="FunCoup" id="W7X668">
    <property type="interactions" value="11"/>
</dbReference>
<dbReference type="InterPro" id="IPR050352">
    <property type="entry name" value="ABCG_transporters"/>
</dbReference>
<dbReference type="Pfam" id="PF01061">
    <property type="entry name" value="ABC2_membrane"/>
    <property type="match status" value="1"/>
</dbReference>
<gene>
    <name evidence="10" type="ORF">TTHERM_000032869</name>
</gene>
<feature type="transmembrane region" description="Helical" evidence="8">
    <location>
        <begin position="567"/>
        <end position="588"/>
    </location>
</feature>
<dbReference type="InterPro" id="IPR027417">
    <property type="entry name" value="P-loop_NTPase"/>
</dbReference>
<keyword evidence="5" id="KW-0067">ATP-binding</keyword>
<evidence type="ECO:0000256" key="8">
    <source>
        <dbReference type="SAM" id="Phobius"/>
    </source>
</evidence>
<dbReference type="PANTHER" id="PTHR48041:SF139">
    <property type="entry name" value="PROTEIN SCARLET"/>
    <property type="match status" value="1"/>
</dbReference>
<feature type="transmembrane region" description="Helical" evidence="8">
    <location>
        <begin position="465"/>
        <end position="485"/>
    </location>
</feature>
<keyword evidence="7 8" id="KW-0472">Membrane</keyword>
<dbReference type="Proteomes" id="UP000009168">
    <property type="component" value="Unassembled WGS sequence"/>
</dbReference>
<dbReference type="InterPro" id="IPR013525">
    <property type="entry name" value="ABC2_TM"/>
</dbReference>
<evidence type="ECO:0000256" key="1">
    <source>
        <dbReference type="ARBA" id="ARBA00004141"/>
    </source>
</evidence>
<evidence type="ECO:0000256" key="6">
    <source>
        <dbReference type="ARBA" id="ARBA00022989"/>
    </source>
</evidence>
<evidence type="ECO:0000313" key="11">
    <source>
        <dbReference type="Proteomes" id="UP000009168"/>
    </source>
</evidence>
<evidence type="ECO:0000256" key="3">
    <source>
        <dbReference type="ARBA" id="ARBA00022692"/>
    </source>
</evidence>
<dbReference type="GeneID" id="24436900"/>
<evidence type="ECO:0000256" key="7">
    <source>
        <dbReference type="ARBA" id="ARBA00023136"/>
    </source>
</evidence>
<keyword evidence="11" id="KW-1185">Reference proteome</keyword>
<dbReference type="RefSeq" id="XP_012652573.1">
    <property type="nucleotide sequence ID" value="XM_012797119.1"/>
</dbReference>
<dbReference type="PANTHER" id="PTHR48041">
    <property type="entry name" value="ABC TRANSPORTER G FAMILY MEMBER 28"/>
    <property type="match status" value="1"/>
</dbReference>
<dbReference type="SMART" id="SM00382">
    <property type="entry name" value="AAA"/>
    <property type="match status" value="1"/>
</dbReference>
<proteinExistence type="predicted"/>
<evidence type="ECO:0000256" key="5">
    <source>
        <dbReference type="ARBA" id="ARBA00022840"/>
    </source>
</evidence>
<keyword evidence="2" id="KW-0813">Transport</keyword>
<feature type="transmembrane region" description="Helical" evidence="8">
    <location>
        <begin position="346"/>
        <end position="367"/>
    </location>
</feature>
<keyword evidence="3 8" id="KW-0812">Transmembrane</keyword>
<dbReference type="CDD" id="cd03213">
    <property type="entry name" value="ABCG_EPDR"/>
    <property type="match status" value="1"/>
</dbReference>
<organism evidence="10 11">
    <name type="scientific">Tetrahymena thermophila (strain SB210)</name>
    <dbReference type="NCBI Taxonomy" id="312017"/>
    <lineage>
        <taxon>Eukaryota</taxon>
        <taxon>Sar</taxon>
        <taxon>Alveolata</taxon>
        <taxon>Ciliophora</taxon>
        <taxon>Intramacronucleata</taxon>
        <taxon>Oligohymenophorea</taxon>
        <taxon>Hymenostomatida</taxon>
        <taxon>Tetrahymenina</taxon>
        <taxon>Tetrahymenidae</taxon>
        <taxon>Tetrahymena</taxon>
    </lineage>
</organism>
<dbReference type="SUPFAM" id="SSF52540">
    <property type="entry name" value="P-loop containing nucleoside triphosphate hydrolases"/>
    <property type="match status" value="1"/>
</dbReference>
<feature type="transmembrane region" description="Helical" evidence="8">
    <location>
        <begin position="497"/>
        <end position="514"/>
    </location>
</feature>
<name>W7X668_TETTS</name>
<feature type="transmembrane region" description="Helical" evidence="8">
    <location>
        <begin position="428"/>
        <end position="453"/>
    </location>
</feature>
<dbReference type="AlphaFoldDB" id="W7X668"/>
<dbReference type="KEGG" id="tet:TTHERM_000032869"/>
<dbReference type="InParanoid" id="W7X668"/>
<evidence type="ECO:0000256" key="2">
    <source>
        <dbReference type="ARBA" id="ARBA00022448"/>
    </source>
</evidence>
<dbReference type="Pfam" id="PF00005">
    <property type="entry name" value="ABC_tran"/>
    <property type="match status" value="1"/>
</dbReference>
<dbReference type="Gene3D" id="3.40.50.300">
    <property type="entry name" value="P-loop containing nucleotide triphosphate hydrolases"/>
    <property type="match status" value="1"/>
</dbReference>
<dbReference type="STRING" id="312017.W7X668"/>
<dbReference type="PROSITE" id="PS50893">
    <property type="entry name" value="ABC_TRANSPORTER_2"/>
    <property type="match status" value="1"/>
</dbReference>
<protein>
    <submittedName>
        <fullName evidence="10">ABC transporter family protein</fullName>
    </submittedName>
</protein>
<evidence type="ECO:0000256" key="4">
    <source>
        <dbReference type="ARBA" id="ARBA00022741"/>
    </source>
</evidence>
<feature type="transmembrane region" description="Helical" evidence="8">
    <location>
        <begin position="387"/>
        <end position="407"/>
    </location>
</feature>
<reference evidence="11" key="1">
    <citation type="journal article" date="2006" name="PLoS Biol.">
        <title>Macronuclear genome sequence of the ciliate Tetrahymena thermophila, a model eukaryote.</title>
        <authorList>
            <person name="Eisen J.A."/>
            <person name="Coyne R.S."/>
            <person name="Wu M."/>
            <person name="Wu D."/>
            <person name="Thiagarajan M."/>
            <person name="Wortman J.R."/>
            <person name="Badger J.H."/>
            <person name="Ren Q."/>
            <person name="Amedeo P."/>
            <person name="Jones K.M."/>
            <person name="Tallon L.J."/>
            <person name="Delcher A.L."/>
            <person name="Salzberg S.L."/>
            <person name="Silva J.C."/>
            <person name="Haas B.J."/>
            <person name="Majoros W.H."/>
            <person name="Farzad M."/>
            <person name="Carlton J.M."/>
            <person name="Smith R.K. Jr."/>
            <person name="Garg J."/>
            <person name="Pearlman R.E."/>
            <person name="Karrer K.M."/>
            <person name="Sun L."/>
            <person name="Manning G."/>
            <person name="Elde N.C."/>
            <person name="Turkewitz A.P."/>
            <person name="Asai D.J."/>
            <person name="Wilkes D.E."/>
            <person name="Wang Y."/>
            <person name="Cai H."/>
            <person name="Collins K."/>
            <person name="Stewart B.A."/>
            <person name="Lee S.R."/>
            <person name="Wilamowska K."/>
            <person name="Weinberg Z."/>
            <person name="Ruzzo W.L."/>
            <person name="Wloga D."/>
            <person name="Gaertig J."/>
            <person name="Frankel J."/>
            <person name="Tsao C.-C."/>
            <person name="Gorovsky M.A."/>
            <person name="Keeling P.J."/>
            <person name="Waller R.F."/>
            <person name="Patron N.J."/>
            <person name="Cherry J.M."/>
            <person name="Stover N.A."/>
            <person name="Krieger C.J."/>
            <person name="del Toro C."/>
            <person name="Ryder H.F."/>
            <person name="Williamson S.C."/>
            <person name="Barbeau R.A."/>
            <person name="Hamilton E.P."/>
            <person name="Orias E."/>
        </authorList>
    </citation>
    <scope>NUCLEOTIDE SEQUENCE [LARGE SCALE GENOMIC DNA]</scope>
    <source>
        <strain evidence="11">SB210</strain>
    </source>
</reference>
<evidence type="ECO:0000313" key="10">
    <source>
        <dbReference type="EMBL" id="EWS74860.1"/>
    </source>
</evidence>
<dbReference type="GO" id="GO:0016887">
    <property type="term" value="F:ATP hydrolysis activity"/>
    <property type="evidence" value="ECO:0007669"/>
    <property type="project" value="InterPro"/>
</dbReference>
<comment type="subcellular location">
    <subcellularLocation>
        <location evidence="1">Membrane</location>
        <topology evidence="1">Multi-pass membrane protein</topology>
    </subcellularLocation>
</comment>
<dbReference type="eggNOG" id="KOG0065">
    <property type="taxonomic scope" value="Eukaryota"/>
</dbReference>
<dbReference type="EMBL" id="GG662720">
    <property type="protein sequence ID" value="EWS74860.1"/>
    <property type="molecule type" value="Genomic_DNA"/>
</dbReference>
<dbReference type="OrthoDB" id="184675at2759"/>
<keyword evidence="6 8" id="KW-1133">Transmembrane helix</keyword>
<dbReference type="GO" id="GO:0005524">
    <property type="term" value="F:ATP binding"/>
    <property type="evidence" value="ECO:0007669"/>
    <property type="project" value="UniProtKB-KW"/>
</dbReference>
<dbReference type="GO" id="GO:0016020">
    <property type="term" value="C:membrane"/>
    <property type="evidence" value="ECO:0007669"/>
    <property type="project" value="UniProtKB-SubCell"/>
</dbReference>
<dbReference type="GO" id="GO:0140359">
    <property type="term" value="F:ABC-type transporter activity"/>
    <property type="evidence" value="ECO:0007669"/>
    <property type="project" value="InterPro"/>
</dbReference>
<sequence length="596" mass="67782">MADYDKIQYTQTTAKQNSIDIVFKNIEYSVREKKGQKQILKGLSGICKSGQITAILGSSGAGKTSLLNILCQRVRANQNVSLNGEILANNKPYSSEEFTQFASYVMQDDILLETMTVKECMQFAANLKIKKSNIEKSQKVEEVLKSLKLERCQNTLIGGHFVKGISGGEKKRTSIGYELISDPSCIFLDEPTSGLDSFTAYSIIDLMRRYAQNKNKTVIFTIHQPSSDIWNMFDRIMLMVEGRFIYQGPGGSDIINHFESIGFKCPQFSNPADYLMSIMHQESETNRQNNQVYFQGYDNQLKAGVQCEIDQSYSGEIPYKQVHTSAFYQIGQIALRQIRILKRSPILFKARFIQSIILAVFLGIIYWQIPGPHDNPTQRDVNDKNGILFFWVVSMFMMSLKPCILVFPAERAVFLREENAKLYSVTPYFFGKFIVDMFPSAIFPFISCLIIYWMVGLNDDNAGKVFFFILISCFSGLTGLSIGYLGGSAFSSAQTATAITPLLLMPFMLFGGYYKNASDYASWISWFQYICPFKYQFMALVDNEYTYSDGGYPQDPIKQLDLDLNRWESFGCIVGLFVFYTAFAYIFLSTLKKRVQ</sequence>
<dbReference type="InterPro" id="IPR043926">
    <property type="entry name" value="ABCG_dom"/>
</dbReference>